<evidence type="ECO:0000313" key="2">
    <source>
        <dbReference type="Proteomes" id="UP000314294"/>
    </source>
</evidence>
<proteinExistence type="predicted"/>
<organism evidence="1 2">
    <name type="scientific">Liparis tanakae</name>
    <name type="common">Tanaka's snailfish</name>
    <dbReference type="NCBI Taxonomy" id="230148"/>
    <lineage>
        <taxon>Eukaryota</taxon>
        <taxon>Metazoa</taxon>
        <taxon>Chordata</taxon>
        <taxon>Craniata</taxon>
        <taxon>Vertebrata</taxon>
        <taxon>Euteleostomi</taxon>
        <taxon>Actinopterygii</taxon>
        <taxon>Neopterygii</taxon>
        <taxon>Teleostei</taxon>
        <taxon>Neoteleostei</taxon>
        <taxon>Acanthomorphata</taxon>
        <taxon>Eupercaria</taxon>
        <taxon>Perciformes</taxon>
        <taxon>Cottioidei</taxon>
        <taxon>Cottales</taxon>
        <taxon>Liparidae</taxon>
        <taxon>Liparis</taxon>
    </lineage>
</organism>
<protein>
    <submittedName>
        <fullName evidence="1">Uncharacterized protein</fullName>
    </submittedName>
</protein>
<reference evidence="1 2" key="1">
    <citation type="submission" date="2019-03" db="EMBL/GenBank/DDBJ databases">
        <title>First draft genome of Liparis tanakae, snailfish: a comprehensive survey of snailfish specific genes.</title>
        <authorList>
            <person name="Kim W."/>
            <person name="Song I."/>
            <person name="Jeong J.-H."/>
            <person name="Kim D."/>
            <person name="Kim S."/>
            <person name="Ryu S."/>
            <person name="Song J.Y."/>
            <person name="Lee S.K."/>
        </authorList>
    </citation>
    <scope>NUCLEOTIDE SEQUENCE [LARGE SCALE GENOMIC DNA]</scope>
    <source>
        <tissue evidence="1">Muscle</tissue>
    </source>
</reference>
<keyword evidence="2" id="KW-1185">Reference proteome</keyword>
<comment type="caution">
    <text evidence="1">The sequence shown here is derived from an EMBL/GenBank/DDBJ whole genome shotgun (WGS) entry which is preliminary data.</text>
</comment>
<evidence type="ECO:0000313" key="1">
    <source>
        <dbReference type="EMBL" id="TNN79501.1"/>
    </source>
</evidence>
<sequence>MEGSSLLGFFQLKVHTKNMMRITCNVEMSIAGGLANFVGDDALVDASVGVEHGADHQAVDVTNYRGEQRTQMGGAPLDYVNFQSKTQTKVFRYSVLKPLHCVIFRSSLLSILLPLWNQTMSGLMKSGMVKRSTSFSGTSGSSGIDGIFSSLALKGTKDLNEIKL</sequence>
<accession>A0A4Z2INU9</accession>
<dbReference type="Proteomes" id="UP000314294">
    <property type="component" value="Unassembled WGS sequence"/>
</dbReference>
<gene>
    <name evidence="1" type="ORF">EYF80_010318</name>
</gene>
<dbReference type="AlphaFoldDB" id="A0A4Z2INU9"/>
<dbReference type="EMBL" id="SRLO01000064">
    <property type="protein sequence ID" value="TNN79501.1"/>
    <property type="molecule type" value="Genomic_DNA"/>
</dbReference>
<name>A0A4Z2INU9_9TELE</name>